<evidence type="ECO:0000313" key="1">
    <source>
        <dbReference type="EMBL" id="CAF2125380.1"/>
    </source>
</evidence>
<accession>A0A816VGR7</accession>
<proteinExistence type="predicted"/>
<reference evidence="1" key="1">
    <citation type="submission" date="2021-01" db="EMBL/GenBank/DDBJ databases">
        <authorList>
            <consortium name="Genoscope - CEA"/>
            <person name="William W."/>
        </authorList>
    </citation>
    <scope>NUCLEOTIDE SEQUENCE</scope>
</reference>
<name>A0A816VGR7_BRANA</name>
<dbReference type="Proteomes" id="UP001295469">
    <property type="component" value="Chromosome A03"/>
</dbReference>
<dbReference type="AlphaFoldDB" id="A0A816VGR7"/>
<gene>
    <name evidence="1" type="ORF">DARMORV10_A03P30100.1</name>
</gene>
<protein>
    <submittedName>
        <fullName evidence="1">(rape) hypothetical protein</fullName>
    </submittedName>
</protein>
<organism evidence="1">
    <name type="scientific">Brassica napus</name>
    <name type="common">Rape</name>
    <dbReference type="NCBI Taxonomy" id="3708"/>
    <lineage>
        <taxon>Eukaryota</taxon>
        <taxon>Viridiplantae</taxon>
        <taxon>Streptophyta</taxon>
        <taxon>Embryophyta</taxon>
        <taxon>Tracheophyta</taxon>
        <taxon>Spermatophyta</taxon>
        <taxon>Magnoliopsida</taxon>
        <taxon>eudicotyledons</taxon>
        <taxon>Gunneridae</taxon>
        <taxon>Pentapetalae</taxon>
        <taxon>rosids</taxon>
        <taxon>malvids</taxon>
        <taxon>Brassicales</taxon>
        <taxon>Brassicaceae</taxon>
        <taxon>Brassiceae</taxon>
        <taxon>Brassica</taxon>
    </lineage>
</organism>
<sequence>MLREWSCNLDLCVVLEHLYIISIHHKQPDLPFF</sequence>
<dbReference type="EMBL" id="HG994357">
    <property type="protein sequence ID" value="CAF2125380.1"/>
    <property type="molecule type" value="Genomic_DNA"/>
</dbReference>